<dbReference type="InterPro" id="IPR017853">
    <property type="entry name" value="GH"/>
</dbReference>
<reference evidence="1" key="1">
    <citation type="submission" date="2019-11" db="EMBL/GenBank/DDBJ databases">
        <authorList>
            <person name="Feng L."/>
        </authorList>
    </citation>
    <scope>NUCLEOTIDE SEQUENCE</scope>
    <source>
        <strain evidence="1">CAmalonaticusLFYP1</strain>
    </source>
</reference>
<proteinExistence type="predicted"/>
<dbReference type="AlphaFoldDB" id="A0A6N2X966"/>
<gene>
    <name evidence="1" type="ORF">CALFYP1_00780</name>
</gene>
<dbReference type="SUPFAM" id="SSF51445">
    <property type="entry name" value="(Trans)glycosidases"/>
    <property type="match status" value="1"/>
</dbReference>
<name>A0A6N2X966_CITAM</name>
<organism evidence="1">
    <name type="scientific">Citrobacter amalonaticus</name>
    <dbReference type="NCBI Taxonomy" id="35703"/>
    <lineage>
        <taxon>Bacteria</taxon>
        <taxon>Pseudomonadati</taxon>
        <taxon>Pseudomonadota</taxon>
        <taxon>Gammaproteobacteria</taxon>
        <taxon>Enterobacterales</taxon>
        <taxon>Enterobacteriaceae</taxon>
        <taxon>Citrobacter</taxon>
    </lineage>
</organism>
<accession>A0A6N2X966</accession>
<protein>
    <submittedName>
        <fullName evidence="1">Uncharacterized protein</fullName>
    </submittedName>
</protein>
<sequence length="538" mass="62654">MYALTPLRLLEVNSSLIWHWPYLQNVINMMKRDGFNGLVIHQQDLFALLTSPSDYCQNGKENLICEQQEKLLYLQRLCRICNGNGIRIWLQDEAFPSGGKLQEKFPEYALIENTHADEAFWKKFYQLKIAESLSQLPAIDGVIVTLPKHLPYRANWSSTLPYLYQILRSLGKKLVLRDYMDDESASWQLLNALQVLPGDVRVSLKAVPDGYRPGFATNPLLMQLEDRIKWIEFDLWGLEYGWTLLPCYLLEEIKGRLSWVENKTGDLLEAVSGRLNWEWISNSSLINSVNSINLHGLAMFGREVGMSEKQAFHCWLTDMLEHKVDIAELDAFHQLYISSHEWMTKTPYILGHVLHHYSQVPKTYQQAVKLLQLHSRRSDDFSLSTLFPPDDPDTGLEQYQLMLLEKQRALFLAQNTRSQLHFLLQQTHISEGKRELFKRVWERVPWYTTLFSEVAKGVAMKLILERYGNRSGVSDFELDKQINSLRQLANRIGEWLDKEEQQQPHYLAMLFDPARLLSLAESLQHDQSDEDSTFLRFS</sequence>
<dbReference type="EMBL" id="CACRTI010000018">
    <property type="protein sequence ID" value="VYT50685.1"/>
    <property type="molecule type" value="Genomic_DNA"/>
</dbReference>
<evidence type="ECO:0000313" key="1">
    <source>
        <dbReference type="EMBL" id="VYT50685.1"/>
    </source>
</evidence>